<comment type="similarity">
    <text evidence="1">Belongs to the arrestin family.</text>
</comment>
<accession>A0A0N5BSP7</accession>
<dbReference type="InterPro" id="IPR011022">
    <property type="entry name" value="Arrestin_C-like"/>
</dbReference>
<evidence type="ECO:0000256" key="1">
    <source>
        <dbReference type="ARBA" id="ARBA00005298"/>
    </source>
</evidence>
<dbReference type="GO" id="GO:0005829">
    <property type="term" value="C:cytosol"/>
    <property type="evidence" value="ECO:0007669"/>
    <property type="project" value="TreeGrafter"/>
</dbReference>
<protein>
    <submittedName>
        <fullName evidence="5">Arrestin_N domain-containing protein</fullName>
    </submittedName>
</protein>
<dbReference type="InterPro" id="IPR011021">
    <property type="entry name" value="Arrestin-like_N"/>
</dbReference>
<dbReference type="Pfam" id="PF00339">
    <property type="entry name" value="Arrestin_N"/>
    <property type="match status" value="1"/>
</dbReference>
<proteinExistence type="inferred from homology"/>
<dbReference type="GO" id="GO:0030674">
    <property type="term" value="F:protein-macromolecule adaptor activity"/>
    <property type="evidence" value="ECO:0007669"/>
    <property type="project" value="TreeGrafter"/>
</dbReference>
<dbReference type="Proteomes" id="UP000046392">
    <property type="component" value="Unplaced"/>
</dbReference>
<dbReference type="Gene3D" id="2.60.40.640">
    <property type="match status" value="1"/>
</dbReference>
<sequence length="358" mass="40914">MLAEVEQKYSFEILLDNEDSNGNIKRSLYPGEEIKGSVHAKIDKPIKLEKVSLVLNGISKVGFSKKKEDYINCGNDYDTDAFQKYESSKELVKKEVIVYKGKKKELSINPGSYKWPFTFKTDKKWPASIVGLMGKIKYYIVLNADIVEEPRFSTKKKVTLSSYATHKDVIPLKKEFLTKTDFPITQYVGKPKKENKIFLEYRLTRKSYYMNDIINYKIKLTNNTPLKLGKVVVALKQDTSYDGLRQDEHSGMPEQFKHTRRVVLASVTEDLHLRQPEIIKPGTTEISFEGSLEFKDAKPDFNFQKGNIDTKTIVTVTILPSEGEQFPYPAECTIPISIKNIPDKTSNIPPLSKKKMCG</sequence>
<name>A0A0N5BSP7_STREA</name>
<dbReference type="InterPro" id="IPR050357">
    <property type="entry name" value="Arrestin_domain-protein"/>
</dbReference>
<dbReference type="AlphaFoldDB" id="A0A0N5BSP7"/>
<dbReference type="GO" id="GO:0070086">
    <property type="term" value="P:ubiquitin-dependent endocytosis"/>
    <property type="evidence" value="ECO:0007669"/>
    <property type="project" value="TreeGrafter"/>
</dbReference>
<dbReference type="WBParaSite" id="SPAL_0000888900.1">
    <property type="protein sequence ID" value="SPAL_0000888900.1"/>
    <property type="gene ID" value="SPAL_0000888900"/>
</dbReference>
<dbReference type="PANTHER" id="PTHR11188:SF17">
    <property type="entry name" value="FI21816P1"/>
    <property type="match status" value="1"/>
</dbReference>
<dbReference type="GO" id="GO:0031625">
    <property type="term" value="F:ubiquitin protein ligase binding"/>
    <property type="evidence" value="ECO:0007669"/>
    <property type="project" value="TreeGrafter"/>
</dbReference>
<dbReference type="PANTHER" id="PTHR11188">
    <property type="entry name" value="ARRESTIN DOMAIN CONTAINING PROTEIN"/>
    <property type="match status" value="1"/>
</dbReference>
<dbReference type="GO" id="GO:0005886">
    <property type="term" value="C:plasma membrane"/>
    <property type="evidence" value="ECO:0007669"/>
    <property type="project" value="TreeGrafter"/>
</dbReference>
<dbReference type="InterPro" id="IPR014752">
    <property type="entry name" value="Arrestin-like_C"/>
</dbReference>
<reference evidence="5" key="1">
    <citation type="submission" date="2017-02" db="UniProtKB">
        <authorList>
            <consortium name="WormBaseParasite"/>
        </authorList>
    </citation>
    <scope>IDENTIFICATION</scope>
</reference>
<dbReference type="InterPro" id="IPR014756">
    <property type="entry name" value="Ig_E-set"/>
</dbReference>
<dbReference type="Pfam" id="PF02752">
    <property type="entry name" value="Arrestin_C"/>
    <property type="match status" value="1"/>
</dbReference>
<evidence type="ECO:0000313" key="4">
    <source>
        <dbReference type="Proteomes" id="UP000046392"/>
    </source>
</evidence>
<feature type="domain" description="Arrestin C-terminal-like" evidence="3">
    <location>
        <begin position="194"/>
        <end position="342"/>
    </location>
</feature>
<keyword evidence="4" id="KW-1185">Reference proteome</keyword>
<evidence type="ECO:0000259" key="2">
    <source>
        <dbReference type="Pfam" id="PF00339"/>
    </source>
</evidence>
<dbReference type="SUPFAM" id="SSF81296">
    <property type="entry name" value="E set domains"/>
    <property type="match status" value="1"/>
</dbReference>
<organism evidence="4 5">
    <name type="scientific">Strongyloides papillosus</name>
    <name type="common">Intestinal threadworm</name>
    <dbReference type="NCBI Taxonomy" id="174720"/>
    <lineage>
        <taxon>Eukaryota</taxon>
        <taxon>Metazoa</taxon>
        <taxon>Ecdysozoa</taxon>
        <taxon>Nematoda</taxon>
        <taxon>Chromadorea</taxon>
        <taxon>Rhabditida</taxon>
        <taxon>Tylenchina</taxon>
        <taxon>Panagrolaimomorpha</taxon>
        <taxon>Strongyloidoidea</taxon>
        <taxon>Strongyloididae</taxon>
        <taxon>Strongyloides</taxon>
    </lineage>
</organism>
<evidence type="ECO:0000259" key="3">
    <source>
        <dbReference type="Pfam" id="PF02752"/>
    </source>
</evidence>
<evidence type="ECO:0000313" key="5">
    <source>
        <dbReference type="WBParaSite" id="SPAL_0000888900.1"/>
    </source>
</evidence>
<feature type="domain" description="Arrestin-like N-terminal" evidence="2">
    <location>
        <begin position="27"/>
        <end position="161"/>
    </location>
</feature>